<accession>A0A7S3Z5L0</accession>
<proteinExistence type="predicted"/>
<evidence type="ECO:0000256" key="1">
    <source>
        <dbReference type="ARBA" id="ARBA00022679"/>
    </source>
</evidence>
<feature type="region of interest" description="Disordered" evidence="5">
    <location>
        <begin position="377"/>
        <end position="399"/>
    </location>
</feature>
<keyword evidence="3" id="KW-0418">Kinase</keyword>
<dbReference type="GO" id="GO:0016020">
    <property type="term" value="C:membrane"/>
    <property type="evidence" value="ECO:0007669"/>
    <property type="project" value="TreeGrafter"/>
</dbReference>
<dbReference type="AlphaFoldDB" id="A0A7S3Z5L0"/>
<evidence type="ECO:0000256" key="5">
    <source>
        <dbReference type="SAM" id="MobiDB-lite"/>
    </source>
</evidence>
<feature type="compositionally biased region" description="Basic and acidic residues" evidence="5">
    <location>
        <begin position="379"/>
        <end position="399"/>
    </location>
</feature>
<dbReference type="GO" id="GO:0000407">
    <property type="term" value="C:phagophore assembly site"/>
    <property type="evidence" value="ECO:0007669"/>
    <property type="project" value="TreeGrafter"/>
</dbReference>
<feature type="domain" description="Protein kinase" evidence="6">
    <location>
        <begin position="1"/>
        <end position="243"/>
    </location>
</feature>
<dbReference type="PROSITE" id="PS00108">
    <property type="entry name" value="PROTEIN_KINASE_ST"/>
    <property type="match status" value="1"/>
</dbReference>
<evidence type="ECO:0000256" key="4">
    <source>
        <dbReference type="ARBA" id="ARBA00022840"/>
    </source>
</evidence>
<evidence type="ECO:0000256" key="2">
    <source>
        <dbReference type="ARBA" id="ARBA00022741"/>
    </source>
</evidence>
<organism evidence="7">
    <name type="scientific">Lotharella globosa</name>
    <dbReference type="NCBI Taxonomy" id="91324"/>
    <lineage>
        <taxon>Eukaryota</taxon>
        <taxon>Sar</taxon>
        <taxon>Rhizaria</taxon>
        <taxon>Cercozoa</taxon>
        <taxon>Chlorarachniophyceae</taxon>
        <taxon>Lotharella</taxon>
    </lineage>
</organism>
<dbReference type="SUPFAM" id="SSF56112">
    <property type="entry name" value="Protein kinase-like (PK-like)"/>
    <property type="match status" value="1"/>
</dbReference>
<keyword evidence="4" id="KW-0067">ATP-binding</keyword>
<dbReference type="PROSITE" id="PS50011">
    <property type="entry name" value="PROTEIN_KINASE_DOM"/>
    <property type="match status" value="1"/>
</dbReference>
<reference evidence="7" key="1">
    <citation type="submission" date="2021-01" db="EMBL/GenBank/DDBJ databases">
        <authorList>
            <person name="Corre E."/>
            <person name="Pelletier E."/>
            <person name="Niang G."/>
            <person name="Scheremetjew M."/>
            <person name="Finn R."/>
            <person name="Kale V."/>
            <person name="Holt S."/>
            <person name="Cochrane G."/>
            <person name="Meng A."/>
            <person name="Brown T."/>
            <person name="Cohen L."/>
        </authorList>
    </citation>
    <scope>NUCLEOTIDE SEQUENCE</scope>
    <source>
        <strain evidence="7">CCCM811</strain>
    </source>
</reference>
<dbReference type="SMART" id="SM00220">
    <property type="entry name" value="S_TKc"/>
    <property type="match status" value="1"/>
</dbReference>
<feature type="region of interest" description="Disordered" evidence="5">
    <location>
        <begin position="254"/>
        <end position="288"/>
    </location>
</feature>
<dbReference type="GO" id="GO:0005829">
    <property type="term" value="C:cytosol"/>
    <property type="evidence" value="ECO:0007669"/>
    <property type="project" value="TreeGrafter"/>
</dbReference>
<dbReference type="GO" id="GO:0004674">
    <property type="term" value="F:protein serine/threonine kinase activity"/>
    <property type="evidence" value="ECO:0007669"/>
    <property type="project" value="InterPro"/>
</dbReference>
<dbReference type="EMBL" id="HBIV01033840">
    <property type="protein sequence ID" value="CAE0672498.1"/>
    <property type="molecule type" value="Transcribed_RNA"/>
</dbReference>
<feature type="compositionally biased region" description="Basic and acidic residues" evidence="5">
    <location>
        <begin position="262"/>
        <end position="288"/>
    </location>
</feature>
<dbReference type="Pfam" id="PF00069">
    <property type="entry name" value="Pkinase"/>
    <property type="match status" value="1"/>
</dbReference>
<dbReference type="Gene3D" id="1.10.510.10">
    <property type="entry name" value="Transferase(Phosphotransferase) domain 1"/>
    <property type="match status" value="1"/>
</dbReference>
<name>A0A7S3Z5L0_9EUKA</name>
<dbReference type="PANTHER" id="PTHR24348">
    <property type="entry name" value="SERINE/THREONINE-PROTEIN KINASE UNC-51-RELATED"/>
    <property type="match status" value="1"/>
</dbReference>
<keyword evidence="2" id="KW-0547">Nucleotide-binding</keyword>
<dbReference type="InterPro" id="IPR008271">
    <property type="entry name" value="Ser/Thr_kinase_AS"/>
</dbReference>
<evidence type="ECO:0000256" key="3">
    <source>
        <dbReference type="ARBA" id="ARBA00022777"/>
    </source>
</evidence>
<dbReference type="PANTHER" id="PTHR24348:SF22">
    <property type="entry name" value="NON-SPECIFIC SERINE_THREONINE PROTEIN KINASE"/>
    <property type="match status" value="1"/>
</dbReference>
<gene>
    <name evidence="7" type="ORF">LGLO00237_LOCUS24148</name>
</gene>
<dbReference type="GO" id="GO:0005524">
    <property type="term" value="F:ATP binding"/>
    <property type="evidence" value="ECO:0007669"/>
    <property type="project" value="UniProtKB-KW"/>
</dbReference>
<dbReference type="GO" id="GO:0005776">
    <property type="term" value="C:autophagosome"/>
    <property type="evidence" value="ECO:0007669"/>
    <property type="project" value="TreeGrafter"/>
</dbReference>
<dbReference type="InterPro" id="IPR045269">
    <property type="entry name" value="Atg1-like"/>
</dbReference>
<evidence type="ECO:0000313" key="7">
    <source>
        <dbReference type="EMBL" id="CAE0672498.1"/>
    </source>
</evidence>
<protein>
    <recommendedName>
        <fullName evidence="6">Protein kinase domain-containing protein</fullName>
    </recommendedName>
</protein>
<dbReference type="GO" id="GO:0000045">
    <property type="term" value="P:autophagosome assembly"/>
    <property type="evidence" value="ECO:0007669"/>
    <property type="project" value="TreeGrafter"/>
</dbReference>
<dbReference type="InterPro" id="IPR000719">
    <property type="entry name" value="Prot_kinase_dom"/>
</dbReference>
<keyword evidence="1" id="KW-0808">Transferase</keyword>
<dbReference type="InterPro" id="IPR011009">
    <property type="entry name" value="Kinase-like_dom_sf"/>
</dbReference>
<sequence>MSVAIKEIDLEKAHIKEVDCINSEIKILRKLDHPNIVRLRGSHKINKRIFLVLDHCAGGDLNEYIRKYGALPETKARKLMQQLASGLKFLKDQNIMHRDLKPANLLIESAVKPGKDIVLKIADFGFARVIEDRDMAQTLCGTPLYMAPEILRYKPYDSAAELWSVGAILFEIVSGRPPFPATNQPELLKMIDRAGKGLEVGSKLRRKGIPQPSKECVELIEGLLRPNPKDRFTFAEFYQSPFLRMEEEKAKQESYVQQKLSSKLDKGAARNSHDIGEQDRHTEKAEEHAHDVVERQVGTGIEQARTTPVRIAPSRLSLAIEEEKESGNSMRSGPSDGDVCFLERASQAIYFLACLGLCGCGHNCPGSRFAAYFPSTKEQGSKEGHNVQDEYDGRSTRWEPSVKLEPREGDKTLHNIQRIKLSRCRGSF</sequence>
<dbReference type="GO" id="GO:0010506">
    <property type="term" value="P:regulation of autophagy"/>
    <property type="evidence" value="ECO:0007669"/>
    <property type="project" value="InterPro"/>
</dbReference>
<evidence type="ECO:0000259" key="6">
    <source>
        <dbReference type="PROSITE" id="PS50011"/>
    </source>
</evidence>